<dbReference type="PANTHER" id="PTHR10063:SF3">
    <property type="entry name" value="RAL GTPASE-ACTIVATING PROTEIN SUBUNIT ALPHA-1"/>
    <property type="match status" value="1"/>
</dbReference>
<reference evidence="5" key="1">
    <citation type="journal article" date="2017" name="Nat. Commun.">
        <title>The North American bullfrog draft genome provides insight into hormonal regulation of long noncoding RNA.</title>
        <authorList>
            <person name="Hammond S.A."/>
            <person name="Warren R.L."/>
            <person name="Vandervalk B.P."/>
            <person name="Kucuk E."/>
            <person name="Khan H."/>
            <person name="Gibb E.A."/>
            <person name="Pandoh P."/>
            <person name="Kirk H."/>
            <person name="Zhao Y."/>
            <person name="Jones M."/>
            <person name="Mungall A.J."/>
            <person name="Coope R."/>
            <person name="Pleasance S."/>
            <person name="Moore R.A."/>
            <person name="Holt R.A."/>
            <person name="Round J.M."/>
            <person name="Ohora S."/>
            <person name="Walle B.V."/>
            <person name="Veldhoen N."/>
            <person name="Helbing C.C."/>
            <person name="Birol I."/>
        </authorList>
    </citation>
    <scope>NUCLEOTIDE SEQUENCE [LARGE SCALE GENOMIC DNA]</scope>
</reference>
<dbReference type="InterPro" id="IPR027107">
    <property type="entry name" value="Tuberin/Ral-act_asu"/>
</dbReference>
<keyword evidence="1" id="KW-0597">Phosphoprotein</keyword>
<name>A0A2G9SBG3_AQUCT</name>
<feature type="non-terminal residue" evidence="4">
    <location>
        <position position="1039"/>
    </location>
</feature>
<feature type="region of interest" description="Disordered" evidence="2">
    <location>
        <begin position="250"/>
        <end position="277"/>
    </location>
</feature>
<dbReference type="EMBL" id="KV927030">
    <property type="protein sequence ID" value="PIO37500.1"/>
    <property type="molecule type" value="Genomic_DNA"/>
</dbReference>
<evidence type="ECO:0000256" key="1">
    <source>
        <dbReference type="ARBA" id="ARBA00022553"/>
    </source>
</evidence>
<dbReference type="GO" id="GO:0005737">
    <property type="term" value="C:cytoplasm"/>
    <property type="evidence" value="ECO:0007669"/>
    <property type="project" value="TreeGrafter"/>
</dbReference>
<evidence type="ECO:0000256" key="2">
    <source>
        <dbReference type="SAM" id="MobiDB-lite"/>
    </source>
</evidence>
<feature type="compositionally biased region" description="Polar residues" evidence="2">
    <location>
        <begin position="618"/>
        <end position="628"/>
    </location>
</feature>
<evidence type="ECO:0000313" key="4">
    <source>
        <dbReference type="EMBL" id="PIO37500.1"/>
    </source>
</evidence>
<feature type="non-terminal residue" evidence="4">
    <location>
        <position position="1"/>
    </location>
</feature>
<feature type="region of interest" description="Disordered" evidence="2">
    <location>
        <begin position="927"/>
        <end position="963"/>
    </location>
</feature>
<protein>
    <recommendedName>
        <fullName evidence="3">Ral GTPase-activating protein subunit alpha/beta N-terminal domain-containing protein</fullName>
    </recommendedName>
</protein>
<feature type="region of interest" description="Disordered" evidence="2">
    <location>
        <begin position="125"/>
        <end position="161"/>
    </location>
</feature>
<feature type="compositionally biased region" description="Polar residues" evidence="2">
    <location>
        <begin position="147"/>
        <end position="161"/>
    </location>
</feature>
<evidence type="ECO:0000259" key="3">
    <source>
        <dbReference type="Pfam" id="PF20412"/>
    </source>
</evidence>
<evidence type="ECO:0000313" key="5">
    <source>
        <dbReference type="Proteomes" id="UP000228934"/>
    </source>
</evidence>
<keyword evidence="5" id="KW-1185">Reference proteome</keyword>
<gene>
    <name evidence="4" type="ORF">AB205_0000700</name>
</gene>
<dbReference type="GO" id="GO:0005634">
    <property type="term" value="C:nucleus"/>
    <property type="evidence" value="ECO:0007669"/>
    <property type="project" value="InterPro"/>
</dbReference>
<dbReference type="Pfam" id="PF20412">
    <property type="entry name" value="RALGAPB_N"/>
    <property type="match status" value="2"/>
</dbReference>
<organism evidence="4 5">
    <name type="scientific">Aquarana catesbeiana</name>
    <name type="common">American bullfrog</name>
    <name type="synonym">Rana catesbeiana</name>
    <dbReference type="NCBI Taxonomy" id="8400"/>
    <lineage>
        <taxon>Eukaryota</taxon>
        <taxon>Metazoa</taxon>
        <taxon>Chordata</taxon>
        <taxon>Craniata</taxon>
        <taxon>Vertebrata</taxon>
        <taxon>Euteleostomi</taxon>
        <taxon>Amphibia</taxon>
        <taxon>Batrachia</taxon>
        <taxon>Anura</taxon>
        <taxon>Neobatrachia</taxon>
        <taxon>Ranoidea</taxon>
        <taxon>Ranidae</taxon>
        <taxon>Aquarana</taxon>
    </lineage>
</organism>
<dbReference type="GO" id="GO:0005096">
    <property type="term" value="F:GTPase activator activity"/>
    <property type="evidence" value="ECO:0007669"/>
    <property type="project" value="InterPro"/>
</dbReference>
<dbReference type="OrthoDB" id="19311at2759"/>
<feature type="compositionally biased region" description="Basic and acidic residues" evidence="2">
    <location>
        <begin position="250"/>
        <end position="266"/>
    </location>
</feature>
<dbReference type="AlphaFoldDB" id="A0A2G9SBG3"/>
<dbReference type="Proteomes" id="UP000228934">
    <property type="component" value="Unassembled WGS sequence"/>
</dbReference>
<sequence length="1039" mass="116868">DSSAHVRSLEWWNRDKEEGGFAFLFSNFKKYYMPYIFPAMSREGSLYNPVLEIPQMRPKPHYVLVRRDTESNEVHYCTKEPFLNARVIVIRWLVSFWLEPKPHTGTHIPGTEGENVPKNIQRAAANLAAQEESRSESGERTTEPEQSHSNTSTLTEREPSVSSLCSIAEEHITDYEIIRRYFSSRRTNVDFLIEIFRQSFLLPVCEAAAMRKVLKVYEQWIKQKEKPLFMQEPERPSDPDEGIVISVERQEDSPATCEKGKEREEDSLTVPSGHARTSSWSKCHQEASKLSEADIFDRKVKAGAQAIYQVFIVNAANIILLEPANDNKMMLNDHTDMCKRVLNIYRYMVVQVSMDKKTWMQLLLVMLRVTESVLKIPPQVLQQYQGRKNQILAGRLAGPLFQACITEQRDFENSKSWGDFVDLKQNYTLLSLISKKAAILASIYHGVAHTWIVAWIKSSLHVSVSRELWDDLLAVMSTLTHWEEQATEWAHTMETLTKVLAKNVYHLDLNELPLDKLSEQKQKKHKGKGGSHEFQKGSVDKSFSRGWSREQPGQAPMRQRSATTTGSPGTEKARSIVRQKTIEMEDAPVLPRAQRVRHYSQSEETPSETFGAIHEETTTLPRSSSTSDIVGPFAAERLKGAVPVADHPFPQTSDPSCANPHCQEAPLTQADGSIYDHLCQLAGSAGLTDADIEQGWYEELEGTDLLPRLRAYLKEEGVAKNRLTSDQILEHSTELESCVKGEVYSVFSEGLPCTHSNVQQTECSAGLEEHIPKKTGGLKVGGRSRDVHVRILADGEIFDSDKTAMEQGDRKRAFFRQQAAEEDEGLELPSSQFHHSEHGANIKHLCESMTHKAKAMRRKRSTVQVSFRPGTEAVLFCNSMENKDAPWKARLRKLSGLSSNSSIVVDPGKPTAFAAMGAVRLASGISQTGSDQTDVTYPPSQVQKEAGRTRPRSSSQERAPSHASLGGVYKTVVHALSKPKASVSLQKQHRTAAEAPLKDLYGHVMGYFGRKAAGEILQPWDAFPEHMQRRNTCLALYCR</sequence>
<dbReference type="PANTHER" id="PTHR10063">
    <property type="entry name" value="TUBERIN"/>
    <property type="match status" value="1"/>
</dbReference>
<accession>A0A2G9SBG3</accession>
<feature type="domain" description="Ral GTPase-activating protein subunit alpha/beta N-terminal" evidence="3">
    <location>
        <begin position="430"/>
        <end position="506"/>
    </location>
</feature>
<proteinExistence type="predicted"/>
<feature type="compositionally biased region" description="Basic and acidic residues" evidence="2">
    <location>
        <begin position="530"/>
        <end position="543"/>
    </location>
</feature>
<feature type="region of interest" description="Disordered" evidence="2">
    <location>
        <begin position="516"/>
        <end position="628"/>
    </location>
</feature>
<dbReference type="InterPro" id="IPR046859">
    <property type="entry name" value="RGPA/RALGAPB_N"/>
</dbReference>
<feature type="compositionally biased region" description="Polar residues" evidence="2">
    <location>
        <begin position="927"/>
        <end position="943"/>
    </location>
</feature>
<feature type="compositionally biased region" description="Basic and acidic residues" evidence="2">
    <location>
        <begin position="131"/>
        <end position="146"/>
    </location>
</feature>
<feature type="domain" description="Ral GTPase-activating protein subunit alpha/beta N-terminal" evidence="3">
    <location>
        <begin position="331"/>
        <end position="427"/>
    </location>
</feature>